<comment type="caution">
    <text evidence="2">The sequence shown here is derived from an EMBL/GenBank/DDBJ whole genome shotgun (WGS) entry which is preliminary data.</text>
</comment>
<evidence type="ECO:0000256" key="1">
    <source>
        <dbReference type="SAM" id="Phobius"/>
    </source>
</evidence>
<organism evidence="2 3">
    <name type="scientific">Bifidobacterium dolichotidis</name>
    <dbReference type="NCBI Taxonomy" id="2306976"/>
    <lineage>
        <taxon>Bacteria</taxon>
        <taxon>Bacillati</taxon>
        <taxon>Actinomycetota</taxon>
        <taxon>Actinomycetes</taxon>
        <taxon>Bifidobacteriales</taxon>
        <taxon>Bifidobacteriaceae</taxon>
        <taxon>Bifidobacterium</taxon>
    </lineage>
</organism>
<accession>A0A430FQ59</accession>
<proteinExistence type="predicted"/>
<protein>
    <submittedName>
        <fullName evidence="2">Uncharacterized protein</fullName>
    </submittedName>
</protein>
<sequence>MPGPFAISAAVSAVDRALSFVLSCGHENDVHFCSFCSHSCPHISELEMGCKSGQNNYVFCLQIFASGEIFVCISVLLIYFLLFFFISGVASVTRGYGLVALFEP</sequence>
<dbReference type="Proteomes" id="UP000287609">
    <property type="component" value="Unassembled WGS sequence"/>
</dbReference>
<reference evidence="2 3" key="1">
    <citation type="submission" date="2018-09" db="EMBL/GenBank/DDBJ databases">
        <title>Characterization of the phylogenetic diversity of five novel species belonging to the genus Bifidobacterium.</title>
        <authorList>
            <person name="Lugli G.A."/>
            <person name="Duranti S."/>
            <person name="Milani C."/>
        </authorList>
    </citation>
    <scope>NUCLEOTIDE SEQUENCE [LARGE SCALE GENOMIC DNA]</scope>
    <source>
        <strain evidence="2 3">2036B</strain>
    </source>
</reference>
<dbReference type="EMBL" id="QXGM01000002">
    <property type="protein sequence ID" value="RSX54934.1"/>
    <property type="molecule type" value="Genomic_DNA"/>
</dbReference>
<keyword evidence="1" id="KW-0812">Transmembrane</keyword>
<keyword evidence="1" id="KW-1133">Transmembrane helix</keyword>
<keyword evidence="3" id="KW-1185">Reference proteome</keyword>
<dbReference type="AlphaFoldDB" id="A0A430FQ59"/>
<keyword evidence="1" id="KW-0472">Membrane</keyword>
<evidence type="ECO:0000313" key="3">
    <source>
        <dbReference type="Proteomes" id="UP000287609"/>
    </source>
</evidence>
<evidence type="ECO:0000313" key="2">
    <source>
        <dbReference type="EMBL" id="RSX54934.1"/>
    </source>
</evidence>
<gene>
    <name evidence="2" type="ORF">D2E26_0988</name>
</gene>
<name>A0A430FQ59_9BIFI</name>
<feature type="transmembrane region" description="Helical" evidence="1">
    <location>
        <begin position="57"/>
        <end position="86"/>
    </location>
</feature>